<keyword evidence="5" id="KW-0624">Polysaccharide degradation</keyword>
<dbReference type="GO" id="GO:0000272">
    <property type="term" value="P:polysaccharide catabolic process"/>
    <property type="evidence" value="ECO:0007669"/>
    <property type="project" value="UniProtKB-KW"/>
</dbReference>
<comment type="caution">
    <text evidence="7">The sequence shown here is derived from an EMBL/GenBank/DDBJ whole genome shotgun (WGS) entry which is preliminary data.</text>
</comment>
<evidence type="ECO:0000256" key="5">
    <source>
        <dbReference type="ARBA" id="ARBA00023326"/>
    </source>
</evidence>
<evidence type="ECO:0000313" key="7">
    <source>
        <dbReference type="EMBL" id="GGX34149.1"/>
    </source>
</evidence>
<dbReference type="PANTHER" id="PTHR45867:SF3">
    <property type="entry name" value="ACID PHOSPHATASE TYPE 7"/>
    <property type="match status" value="1"/>
</dbReference>
<dbReference type="InterPro" id="IPR029052">
    <property type="entry name" value="Metallo-depent_PP-like"/>
</dbReference>
<organism evidence="7 8">
    <name type="scientific">Aquimarina muelleri</name>
    <dbReference type="NCBI Taxonomy" id="279356"/>
    <lineage>
        <taxon>Bacteria</taxon>
        <taxon>Pseudomonadati</taxon>
        <taxon>Bacteroidota</taxon>
        <taxon>Flavobacteriia</taxon>
        <taxon>Flavobacteriales</taxon>
        <taxon>Flavobacteriaceae</taxon>
        <taxon>Aquimarina</taxon>
    </lineage>
</organism>
<dbReference type="InterPro" id="IPR036116">
    <property type="entry name" value="FN3_sf"/>
</dbReference>
<dbReference type="Proteomes" id="UP000601108">
    <property type="component" value="Unassembled WGS sequence"/>
</dbReference>
<evidence type="ECO:0000313" key="8">
    <source>
        <dbReference type="Proteomes" id="UP000601108"/>
    </source>
</evidence>
<dbReference type="Pfam" id="PF00149">
    <property type="entry name" value="Metallophos"/>
    <property type="match status" value="1"/>
</dbReference>
<dbReference type="InterPro" id="IPR004843">
    <property type="entry name" value="Calcineurin-like_PHP"/>
</dbReference>
<keyword evidence="8" id="KW-1185">Reference proteome</keyword>
<dbReference type="Pfam" id="PF18998">
    <property type="entry name" value="Flg_new_2"/>
    <property type="match status" value="1"/>
</dbReference>
<protein>
    <recommendedName>
        <fullName evidence="6">Fibronectin type-III domain-containing protein</fullName>
    </recommendedName>
</protein>
<dbReference type="CDD" id="cd00063">
    <property type="entry name" value="FN3"/>
    <property type="match status" value="2"/>
</dbReference>
<dbReference type="InterPro" id="IPR013783">
    <property type="entry name" value="Ig-like_fold"/>
</dbReference>
<sequence>MSLLAINSYSSNGKYRLTLRDNPATSIVVGWDQTSGNSPVVHYGTTDYGTDYSKYPSSKTPDRTIFYKGMNNTFARLSGLTPNTAYYFVIRDSQGTSQRYWFKTAPADNSRLSFIAGGDSRNNRTPRKNANSLVAKLKPHAVLFGGDMTNRDSNGEWIDWFNDWQLTIARDNRMFPIVAARGNHEGSNNSIYNLFDVPSSNVYYAITFGKNLVRAYTLNTEMSISGSQTTWLKNDLSGNGTNVIWKMAQYHKPMRPHVSGKREGNSQYSSWARLFYDEGVKLVIECDAHTVKTTWPVRPSTGSGNDEGFIRDDQNGTVYAGEGCWGAPLRSNNDNKTWTRNSGVFNQFKWIFVDANKIEARTIKVDNASQVGEVSNSNVFQTPSNLNIWSPSNGSVVTIKNTSVVDNQAPSVPTNLASSNITASSVSLNWNASTDNVAVSGYEVYQNNTLVSTTTSTGYTVNGLSANTNYSFRIKAKDAAGNISGFSNTESITTLDGSNTRYTLSINIIGQGLASGSGTYDAGSTVTITATPASGWEFDRWSGALSGTTSTTSIVMNSNKNITATFKEVIGGGNCNGISQYVAGTSYQLNEEVKNENQKFSCKVPGWCSSSAAWAYAPGTGMYWELAWTGTGNCGSKNSTVINEKDGKSFQVYPNPFKDQINIITSLPKSNAKYMIFVYDLKGNVIYEKNIFLESRNTNITLDPIVKYSGIYMLSIKDNEGNVIKTQRIIKE</sequence>
<gene>
    <name evidence="7" type="ORF">GCM10007384_38510</name>
</gene>
<dbReference type="InterPro" id="IPR015914">
    <property type="entry name" value="PAPs_N"/>
</dbReference>
<dbReference type="NCBIfam" id="TIGR04183">
    <property type="entry name" value="Por_Secre_tail"/>
    <property type="match status" value="1"/>
</dbReference>
<dbReference type="InterPro" id="IPR026444">
    <property type="entry name" value="Secre_tail"/>
</dbReference>
<dbReference type="InterPro" id="IPR044060">
    <property type="entry name" value="Bacterial_rp_domain"/>
</dbReference>
<dbReference type="GO" id="GO:0003993">
    <property type="term" value="F:acid phosphatase activity"/>
    <property type="evidence" value="ECO:0007669"/>
    <property type="project" value="InterPro"/>
</dbReference>
<reference evidence="7 8" key="1">
    <citation type="journal article" date="2014" name="Int. J. Syst. Evol. Microbiol.">
        <title>Complete genome sequence of Corynebacterium casei LMG S-19264T (=DSM 44701T), isolated from a smear-ripened cheese.</title>
        <authorList>
            <consortium name="US DOE Joint Genome Institute (JGI-PGF)"/>
            <person name="Walter F."/>
            <person name="Albersmeier A."/>
            <person name="Kalinowski J."/>
            <person name="Ruckert C."/>
        </authorList>
    </citation>
    <scope>NUCLEOTIDE SEQUENCE [LARGE SCALE GENOMIC DNA]</scope>
    <source>
        <strain evidence="7 8">KCTC 12285</strain>
    </source>
</reference>
<keyword evidence="3" id="KW-0119">Carbohydrate metabolism</keyword>
<keyword evidence="4" id="KW-0326">Glycosidase</keyword>
<dbReference type="SMART" id="SM00060">
    <property type="entry name" value="FN3"/>
    <property type="match status" value="2"/>
</dbReference>
<keyword evidence="2" id="KW-0378">Hydrolase</keyword>
<evidence type="ECO:0000256" key="3">
    <source>
        <dbReference type="ARBA" id="ARBA00023277"/>
    </source>
</evidence>
<dbReference type="Gene3D" id="2.60.40.380">
    <property type="entry name" value="Purple acid phosphatase-like, N-terminal"/>
    <property type="match status" value="1"/>
</dbReference>
<dbReference type="SUPFAM" id="SSF49265">
    <property type="entry name" value="Fibronectin type III"/>
    <property type="match status" value="1"/>
</dbReference>
<dbReference type="Pfam" id="PF00041">
    <property type="entry name" value="fn3"/>
    <property type="match status" value="1"/>
</dbReference>
<dbReference type="GO" id="GO:0046872">
    <property type="term" value="F:metal ion binding"/>
    <property type="evidence" value="ECO:0007669"/>
    <property type="project" value="InterPro"/>
</dbReference>
<dbReference type="Pfam" id="PF16656">
    <property type="entry name" value="Pur_ac_phosph_N"/>
    <property type="match status" value="1"/>
</dbReference>
<dbReference type="Gene3D" id="2.60.40.10">
    <property type="entry name" value="Immunoglobulins"/>
    <property type="match status" value="1"/>
</dbReference>
<accession>A0A918K042</accession>
<feature type="domain" description="Fibronectin type-III" evidence="6">
    <location>
        <begin position="412"/>
        <end position="497"/>
    </location>
</feature>
<dbReference type="PANTHER" id="PTHR45867">
    <property type="entry name" value="PURPLE ACID PHOSPHATASE"/>
    <property type="match status" value="1"/>
</dbReference>
<evidence type="ECO:0000256" key="2">
    <source>
        <dbReference type="ARBA" id="ARBA00022801"/>
    </source>
</evidence>
<evidence type="ECO:0000259" key="6">
    <source>
        <dbReference type="PROSITE" id="PS50853"/>
    </source>
</evidence>
<dbReference type="AlphaFoldDB" id="A0A918K042"/>
<dbReference type="Pfam" id="PF18962">
    <property type="entry name" value="Por_Secre_tail"/>
    <property type="match status" value="1"/>
</dbReference>
<dbReference type="FunFam" id="2.60.40.10:FF:001114">
    <property type="entry name" value="Chitinase A1"/>
    <property type="match status" value="1"/>
</dbReference>
<name>A0A918K042_9FLAO</name>
<dbReference type="GO" id="GO:0016798">
    <property type="term" value="F:hydrolase activity, acting on glycosyl bonds"/>
    <property type="evidence" value="ECO:0007669"/>
    <property type="project" value="UniProtKB-KW"/>
</dbReference>
<keyword evidence="1" id="KW-0732">Signal</keyword>
<dbReference type="Gene3D" id="3.60.21.10">
    <property type="match status" value="1"/>
</dbReference>
<proteinExistence type="predicted"/>
<dbReference type="EMBL" id="BMWS01000044">
    <property type="protein sequence ID" value="GGX34149.1"/>
    <property type="molecule type" value="Genomic_DNA"/>
</dbReference>
<dbReference type="SUPFAM" id="SSF56300">
    <property type="entry name" value="Metallo-dependent phosphatases"/>
    <property type="match status" value="1"/>
</dbReference>
<evidence type="ECO:0000256" key="1">
    <source>
        <dbReference type="ARBA" id="ARBA00022729"/>
    </source>
</evidence>
<evidence type="ECO:0000256" key="4">
    <source>
        <dbReference type="ARBA" id="ARBA00023295"/>
    </source>
</evidence>
<dbReference type="InterPro" id="IPR003961">
    <property type="entry name" value="FN3_dom"/>
</dbReference>
<dbReference type="PROSITE" id="PS50853">
    <property type="entry name" value="FN3"/>
    <property type="match status" value="1"/>
</dbReference>